<dbReference type="GO" id="GO:0002098">
    <property type="term" value="P:tRNA wobble uridine modification"/>
    <property type="evidence" value="ECO:0007669"/>
    <property type="project" value="InterPro"/>
</dbReference>
<dbReference type="InterPro" id="IPR049312">
    <property type="entry name" value="GIDA_C_N"/>
</dbReference>
<comment type="function">
    <text evidence="2 11">NAD-binding protein involved in the addition of a carboxymethylaminomethyl (cmnm) group at the wobble position (U34) of certain tRNAs, forming tRNA-cmnm(5)s(2)U34.</text>
</comment>
<evidence type="ECO:0000256" key="10">
    <source>
        <dbReference type="ARBA" id="ARBA00031800"/>
    </source>
</evidence>
<dbReference type="InterPro" id="IPR026904">
    <property type="entry name" value="MnmG_C"/>
</dbReference>
<dbReference type="FunFam" id="3.50.50.60:FF:000002">
    <property type="entry name" value="tRNA uridine 5-carboxymethylaminomethyl modification enzyme MnmG"/>
    <property type="match status" value="1"/>
</dbReference>
<dbReference type="Pfam" id="PF01134">
    <property type="entry name" value="GIDA"/>
    <property type="match status" value="1"/>
</dbReference>
<sequence length="631" mass="68555">MATYAKSYDLIVVGAGHAGCEAALAAARMGCAVLLLAIDLDKVAAMPCSPSIGGMAKGQLVREIDALGGEMARITDRTAIQYKTLNTKKGPAVQSTRTQNDKKRYHMAMKAVLEGQPGLDIKQALVERLVVDNGQVRGVVDQTGFGFQAATVVLATGTFLSGLVHIGFTAIQAGRAGEFAAYGLAADLAELGLTLGRMKTGTPPRLDRATIDFSAFAAQALDEPARPFSFSGQVSALTPMPSYMGRTNARVHGLVRDHLHLSALYGGVIKGVPARYCPSFEDKVVRFSEKESHPVILEPEGIDTGEIYASGLGNSLPLEIQVQVVRAVRGLEAAEIIRPAYAIEYDYVDPVQLKPTLETKAVGGLYLAGQINGTSGYEEAAAQGLWAGINAACRVQGRPPFVLDRSRAYMGVMVDDLVTRGTREPYRMFTSRAEYRLVLREDNADLRLMAIGRELGLVSADTVRALEARREQIAAEIARVRATVIKPLPAVQDYLRAKQTTAIDNGVPLDQLLRRAELDYDVVHHLAPAAEPVAPAVARQVEIEIKYEGYIRRQMTEIERFRHLERIRLPEDFDYAAVHGLSNELKEKLARVRPASLGQASRIDGITPAAISVLMVALRARQPREEDGHRI</sequence>
<keyword evidence="14" id="KW-1185">Reference proteome</keyword>
<dbReference type="AlphaFoldDB" id="A0AA41R4H3"/>
<keyword evidence="6 11" id="KW-0819">tRNA processing</keyword>
<keyword evidence="11" id="KW-0963">Cytoplasm</keyword>
<organism evidence="13 14">
    <name type="scientific">Desulfatitalea alkaliphila</name>
    <dbReference type="NCBI Taxonomy" id="2929485"/>
    <lineage>
        <taxon>Bacteria</taxon>
        <taxon>Pseudomonadati</taxon>
        <taxon>Thermodesulfobacteriota</taxon>
        <taxon>Desulfobacteria</taxon>
        <taxon>Desulfobacterales</taxon>
        <taxon>Desulfosarcinaceae</taxon>
        <taxon>Desulfatitalea</taxon>
    </lineage>
</organism>
<dbReference type="Gene3D" id="1.10.150.570">
    <property type="entry name" value="GidA associated domain, C-terminal subdomain"/>
    <property type="match status" value="1"/>
</dbReference>
<dbReference type="PRINTS" id="PR00411">
    <property type="entry name" value="PNDRDTASEI"/>
</dbReference>
<evidence type="ECO:0000256" key="11">
    <source>
        <dbReference type="HAMAP-Rule" id="MF_00129"/>
    </source>
</evidence>
<dbReference type="InterPro" id="IPR040131">
    <property type="entry name" value="MnmG_N"/>
</dbReference>
<comment type="caution">
    <text evidence="11">Lacks conserved residue(s) required for the propagation of feature annotation.</text>
</comment>
<keyword evidence="8 11" id="KW-0520">NAD</keyword>
<dbReference type="InterPro" id="IPR004416">
    <property type="entry name" value="MnmG"/>
</dbReference>
<evidence type="ECO:0000256" key="5">
    <source>
        <dbReference type="ARBA" id="ARBA00022630"/>
    </source>
</evidence>
<dbReference type="SUPFAM" id="SSF51905">
    <property type="entry name" value="FAD/NAD(P)-binding domain"/>
    <property type="match status" value="1"/>
</dbReference>
<evidence type="ECO:0000256" key="8">
    <source>
        <dbReference type="ARBA" id="ARBA00023027"/>
    </source>
</evidence>
<evidence type="ECO:0000313" key="14">
    <source>
        <dbReference type="Proteomes" id="UP001165427"/>
    </source>
</evidence>
<feature type="binding site" evidence="11">
    <location>
        <begin position="14"/>
        <end position="19"/>
    </location>
    <ligand>
        <name>FAD</name>
        <dbReference type="ChEBI" id="CHEBI:57692"/>
    </ligand>
</feature>
<dbReference type="EMBL" id="JALJRB010000017">
    <property type="protein sequence ID" value="MCJ8501772.1"/>
    <property type="molecule type" value="Genomic_DNA"/>
</dbReference>
<dbReference type="InterPro" id="IPR002218">
    <property type="entry name" value="MnmG-rel"/>
</dbReference>
<comment type="subcellular location">
    <subcellularLocation>
        <location evidence="11">Cytoplasm</location>
    </subcellularLocation>
</comment>
<dbReference type="GO" id="GO:0050660">
    <property type="term" value="F:flavin adenine dinucleotide binding"/>
    <property type="evidence" value="ECO:0007669"/>
    <property type="project" value="UniProtKB-UniRule"/>
</dbReference>
<evidence type="ECO:0000256" key="9">
    <source>
        <dbReference type="ARBA" id="ARBA00025948"/>
    </source>
</evidence>
<accession>A0AA41R4H3</accession>
<protein>
    <recommendedName>
        <fullName evidence="4 11">tRNA uridine 5-carboxymethylaminomethyl modification enzyme MnmG</fullName>
    </recommendedName>
    <alternativeName>
        <fullName evidence="10 11">Glucose-inhibited division protein A</fullName>
    </alternativeName>
</protein>
<evidence type="ECO:0000256" key="1">
    <source>
        <dbReference type="ARBA" id="ARBA00001974"/>
    </source>
</evidence>
<dbReference type="Pfam" id="PF21680">
    <property type="entry name" value="GIDA_C_1st"/>
    <property type="match status" value="1"/>
</dbReference>
<keyword evidence="7 11" id="KW-0274">FAD</keyword>
<dbReference type="InterPro" id="IPR036188">
    <property type="entry name" value="FAD/NAD-bd_sf"/>
</dbReference>
<name>A0AA41R4H3_9BACT</name>
<comment type="cofactor">
    <cofactor evidence="1 11">
        <name>FAD</name>
        <dbReference type="ChEBI" id="CHEBI:57692"/>
    </cofactor>
</comment>
<dbReference type="Gene3D" id="3.50.50.60">
    <property type="entry name" value="FAD/NAD(P)-binding domain"/>
    <property type="match status" value="2"/>
</dbReference>
<dbReference type="Proteomes" id="UP001165427">
    <property type="component" value="Unassembled WGS sequence"/>
</dbReference>
<reference evidence="13" key="1">
    <citation type="submission" date="2022-04" db="EMBL/GenBank/DDBJ databases">
        <title>Desulfatitalea alkaliphila sp. nov., a novel anaerobic sulfate-reducing bacterium isolated from terrestrial mud volcano, Taman Peninsula, Russia.</title>
        <authorList>
            <person name="Khomyakova M.A."/>
            <person name="Merkel A.Y."/>
            <person name="Slobodkin A.I."/>
        </authorList>
    </citation>
    <scope>NUCLEOTIDE SEQUENCE</scope>
    <source>
        <strain evidence="13">M08but</strain>
    </source>
</reference>
<dbReference type="Pfam" id="PF13932">
    <property type="entry name" value="SAM_GIDA_C"/>
    <property type="match status" value="1"/>
</dbReference>
<dbReference type="HAMAP" id="MF_00129">
    <property type="entry name" value="MnmG_GidA"/>
    <property type="match status" value="1"/>
</dbReference>
<comment type="similarity">
    <text evidence="3 11">Belongs to the MnmG family.</text>
</comment>
<evidence type="ECO:0000256" key="2">
    <source>
        <dbReference type="ARBA" id="ARBA00003717"/>
    </source>
</evidence>
<keyword evidence="5 11" id="KW-0285">Flavoprotein</keyword>
<dbReference type="PANTHER" id="PTHR11806:SF0">
    <property type="entry name" value="PROTEIN MTO1 HOMOLOG, MITOCHONDRIAL"/>
    <property type="match status" value="1"/>
</dbReference>
<dbReference type="GO" id="GO:0030488">
    <property type="term" value="P:tRNA methylation"/>
    <property type="evidence" value="ECO:0007669"/>
    <property type="project" value="TreeGrafter"/>
</dbReference>
<dbReference type="PRINTS" id="PR00368">
    <property type="entry name" value="FADPNR"/>
</dbReference>
<feature type="domain" description="tRNA uridine 5-carboxymethylaminomethyl modification enzyme C-terminal subdomain" evidence="12">
    <location>
        <begin position="545"/>
        <end position="616"/>
    </location>
</feature>
<evidence type="ECO:0000256" key="6">
    <source>
        <dbReference type="ARBA" id="ARBA00022694"/>
    </source>
</evidence>
<dbReference type="InterPro" id="IPR047001">
    <property type="entry name" value="MnmG_C_subdom"/>
</dbReference>
<gene>
    <name evidence="11 13" type="primary">mnmG</name>
    <name evidence="11" type="synonym">gidA</name>
    <name evidence="13" type="ORF">MRX98_14405</name>
</gene>
<dbReference type="FunFam" id="1.10.150.570:FF:000001">
    <property type="entry name" value="tRNA uridine 5-carboxymethylaminomethyl modification enzyme MnmG"/>
    <property type="match status" value="1"/>
</dbReference>
<evidence type="ECO:0000259" key="12">
    <source>
        <dbReference type="SMART" id="SM01228"/>
    </source>
</evidence>
<comment type="subunit">
    <text evidence="9 11">Homodimer. Heterotetramer of two MnmE and two MnmG subunits.</text>
</comment>
<evidence type="ECO:0000256" key="4">
    <source>
        <dbReference type="ARBA" id="ARBA00020461"/>
    </source>
</evidence>
<dbReference type="InterPro" id="IPR044920">
    <property type="entry name" value="MnmG_C_subdom_sf"/>
</dbReference>
<proteinExistence type="inferred from homology"/>
<dbReference type="SMART" id="SM01228">
    <property type="entry name" value="GIDA_assoc_3"/>
    <property type="match status" value="1"/>
</dbReference>
<comment type="caution">
    <text evidence="13">The sequence shown here is derived from an EMBL/GenBank/DDBJ whole genome shotgun (WGS) entry which is preliminary data.</text>
</comment>
<dbReference type="Gene3D" id="1.10.10.1800">
    <property type="entry name" value="tRNA uridine 5-carboxymethylaminomethyl modification enzyme MnmG/GidA"/>
    <property type="match status" value="1"/>
</dbReference>
<dbReference type="NCBIfam" id="TIGR00136">
    <property type="entry name" value="mnmG_gidA"/>
    <property type="match status" value="1"/>
</dbReference>
<evidence type="ECO:0000256" key="3">
    <source>
        <dbReference type="ARBA" id="ARBA00007653"/>
    </source>
</evidence>
<evidence type="ECO:0000256" key="7">
    <source>
        <dbReference type="ARBA" id="ARBA00022827"/>
    </source>
</evidence>
<evidence type="ECO:0000313" key="13">
    <source>
        <dbReference type="EMBL" id="MCJ8501772.1"/>
    </source>
</evidence>
<dbReference type="GO" id="GO:0005829">
    <property type="term" value="C:cytosol"/>
    <property type="evidence" value="ECO:0007669"/>
    <property type="project" value="TreeGrafter"/>
</dbReference>
<dbReference type="PANTHER" id="PTHR11806">
    <property type="entry name" value="GLUCOSE INHIBITED DIVISION PROTEIN A"/>
    <property type="match status" value="1"/>
</dbReference>